<dbReference type="NCBIfam" id="TIGR00021">
    <property type="entry name" value="rpiA"/>
    <property type="match status" value="1"/>
</dbReference>
<dbReference type="GO" id="GO:0009052">
    <property type="term" value="P:pentose-phosphate shunt, non-oxidative branch"/>
    <property type="evidence" value="ECO:0007669"/>
    <property type="project" value="UniProtKB-UniRule"/>
</dbReference>
<evidence type="ECO:0000256" key="2">
    <source>
        <dbReference type="ARBA" id="ARBA00023235"/>
    </source>
</evidence>
<comment type="function">
    <text evidence="3">Catalyzes the reversible conversion of ribose-5-phosphate to ribulose 5-phosphate.</text>
</comment>
<accession>A0A0R1W5H4</accession>
<dbReference type="CDD" id="cd01398">
    <property type="entry name" value="RPI_A"/>
    <property type="match status" value="1"/>
</dbReference>
<feature type="binding site" evidence="3">
    <location>
        <position position="124"/>
    </location>
    <ligand>
        <name>substrate</name>
    </ligand>
</feature>
<dbReference type="PANTHER" id="PTHR11934:SF0">
    <property type="entry name" value="RIBOSE-5-PHOSPHATE ISOMERASE"/>
    <property type="match status" value="1"/>
</dbReference>
<dbReference type="GO" id="GO:0004751">
    <property type="term" value="F:ribose-5-phosphate isomerase activity"/>
    <property type="evidence" value="ECO:0007669"/>
    <property type="project" value="UniProtKB-UniRule"/>
</dbReference>
<gene>
    <name evidence="3" type="primary">rpiA</name>
    <name evidence="4" type="ORF">FD16_GL002007</name>
</gene>
<dbReference type="GO" id="GO:0006014">
    <property type="term" value="P:D-ribose metabolic process"/>
    <property type="evidence" value="ECO:0007669"/>
    <property type="project" value="TreeGrafter"/>
</dbReference>
<name>A0A0R1W5H4_9LACO</name>
<keyword evidence="2 3" id="KW-0413">Isomerase</keyword>
<keyword evidence="5" id="KW-1185">Reference proteome</keyword>
<comment type="subunit">
    <text evidence="3">Homodimer.</text>
</comment>
<proteinExistence type="inferred from homology"/>
<feature type="binding site" evidence="3">
    <location>
        <begin position="28"/>
        <end position="31"/>
    </location>
    <ligand>
        <name>substrate</name>
    </ligand>
</feature>
<dbReference type="Proteomes" id="UP000051820">
    <property type="component" value="Unassembled WGS sequence"/>
</dbReference>
<dbReference type="eggNOG" id="COG0120">
    <property type="taxonomic scope" value="Bacteria"/>
</dbReference>
<protein>
    <recommendedName>
        <fullName evidence="3">Ribose-5-phosphate isomerase A</fullName>
        <ecNumber evidence="3">5.3.1.6</ecNumber>
    </recommendedName>
    <alternativeName>
        <fullName evidence="3">Phosphoriboisomerase A</fullName>
        <shortName evidence="3">PRI</shortName>
    </alternativeName>
</protein>
<evidence type="ECO:0000313" key="4">
    <source>
        <dbReference type="EMBL" id="KRM12829.1"/>
    </source>
</evidence>
<dbReference type="PANTHER" id="PTHR11934">
    <property type="entry name" value="RIBOSE-5-PHOSPHATE ISOMERASE"/>
    <property type="match status" value="1"/>
</dbReference>
<dbReference type="EC" id="5.3.1.6" evidence="3"/>
<dbReference type="AlphaFoldDB" id="A0A0R1W5H4"/>
<dbReference type="Gene3D" id="3.40.50.1360">
    <property type="match status" value="1"/>
</dbReference>
<evidence type="ECO:0000313" key="5">
    <source>
        <dbReference type="Proteomes" id="UP000051820"/>
    </source>
</evidence>
<comment type="similarity">
    <text evidence="3">Belongs to the ribose 5-phosphate isomerase family.</text>
</comment>
<dbReference type="OrthoDB" id="5870696at2"/>
<evidence type="ECO:0000256" key="1">
    <source>
        <dbReference type="ARBA" id="ARBA00001713"/>
    </source>
</evidence>
<comment type="pathway">
    <text evidence="3">Carbohydrate degradation; pentose phosphate pathway; D-ribose 5-phosphate from D-ribulose 5-phosphate (non-oxidative stage): step 1/1.</text>
</comment>
<dbReference type="RefSeq" id="WP_010621908.1">
    <property type="nucleotide sequence ID" value="NZ_AZGF01000005.1"/>
</dbReference>
<dbReference type="SUPFAM" id="SSF75445">
    <property type="entry name" value="D-ribose-5-phosphate isomerase (RpiA), lid domain"/>
    <property type="match status" value="1"/>
</dbReference>
<sequence>MDQNELKQLVGDEAVKHIKDGMIVGLGSGSTVKLMVDSLGKRVKNEQMNIVCASTSKRTAKQAQDLGIIVKPLDEIDQIDLTIDGADEISKDFDGIKGGGAALLWEKIVATNSKKDLWIVDESKMVDKLGKFPLPVEVIPFGSSHLFERFEKMGYKPTYRMNGDSMLRTDSDNYIIDLHLGEIDQPNELADQLSNMTGVVEHGLFLNIVNTVIVGTQHGIKTLSREDLG</sequence>
<comment type="catalytic activity">
    <reaction evidence="1 3">
        <text>aldehydo-D-ribose 5-phosphate = D-ribulose 5-phosphate</text>
        <dbReference type="Rhea" id="RHEA:14657"/>
        <dbReference type="ChEBI" id="CHEBI:58121"/>
        <dbReference type="ChEBI" id="CHEBI:58273"/>
        <dbReference type="EC" id="5.3.1.6"/>
    </reaction>
</comment>
<feature type="active site" description="Proton acceptor" evidence="3">
    <location>
        <position position="106"/>
    </location>
</feature>
<dbReference type="GO" id="GO:0005829">
    <property type="term" value="C:cytosol"/>
    <property type="evidence" value="ECO:0007669"/>
    <property type="project" value="TreeGrafter"/>
</dbReference>
<dbReference type="FunFam" id="3.40.50.1360:FF:000001">
    <property type="entry name" value="Ribose-5-phosphate isomerase A"/>
    <property type="match status" value="1"/>
</dbReference>
<dbReference type="HAMAP" id="MF_00170">
    <property type="entry name" value="Rib_5P_isom_A"/>
    <property type="match status" value="1"/>
</dbReference>
<dbReference type="Pfam" id="PF06026">
    <property type="entry name" value="Rib_5-P_isom_A"/>
    <property type="match status" value="1"/>
</dbReference>
<dbReference type="SUPFAM" id="SSF100950">
    <property type="entry name" value="NagB/RpiA/CoA transferase-like"/>
    <property type="match status" value="1"/>
</dbReference>
<dbReference type="PATRIC" id="fig|1423807.3.peg.2059"/>
<dbReference type="NCBIfam" id="NF001924">
    <property type="entry name" value="PRK00702.1"/>
    <property type="match status" value="1"/>
</dbReference>
<dbReference type="STRING" id="1423807.FD16_GL002007"/>
<dbReference type="UniPathway" id="UPA00115">
    <property type="reaction ID" value="UER00412"/>
</dbReference>
<dbReference type="Gene3D" id="3.30.70.260">
    <property type="match status" value="1"/>
</dbReference>
<dbReference type="InterPro" id="IPR037171">
    <property type="entry name" value="NagB/RpiA_transferase-like"/>
</dbReference>
<feature type="binding site" evidence="3">
    <location>
        <begin position="84"/>
        <end position="87"/>
    </location>
    <ligand>
        <name>substrate</name>
    </ligand>
</feature>
<evidence type="ECO:0000256" key="3">
    <source>
        <dbReference type="HAMAP-Rule" id="MF_00170"/>
    </source>
</evidence>
<dbReference type="EMBL" id="AZGF01000005">
    <property type="protein sequence ID" value="KRM12829.1"/>
    <property type="molecule type" value="Genomic_DNA"/>
</dbReference>
<reference evidence="4 5" key="1">
    <citation type="journal article" date="2015" name="Genome Announc.">
        <title>Expanding the biotechnology potential of lactobacilli through comparative genomics of 213 strains and associated genera.</title>
        <authorList>
            <person name="Sun Z."/>
            <person name="Harris H.M."/>
            <person name="McCann A."/>
            <person name="Guo C."/>
            <person name="Argimon S."/>
            <person name="Zhang W."/>
            <person name="Yang X."/>
            <person name="Jeffery I.B."/>
            <person name="Cooney J.C."/>
            <person name="Kagawa T.F."/>
            <person name="Liu W."/>
            <person name="Song Y."/>
            <person name="Salvetti E."/>
            <person name="Wrobel A."/>
            <person name="Rasinkangas P."/>
            <person name="Parkhill J."/>
            <person name="Rea M.C."/>
            <person name="O'Sullivan O."/>
            <person name="Ritari J."/>
            <person name="Douillard F.P."/>
            <person name="Paul Ross R."/>
            <person name="Yang R."/>
            <person name="Briner A.E."/>
            <person name="Felis G.E."/>
            <person name="de Vos W.M."/>
            <person name="Barrangou R."/>
            <person name="Klaenhammer T.R."/>
            <person name="Caufield P.W."/>
            <person name="Cui Y."/>
            <person name="Zhang H."/>
            <person name="O'Toole P.W."/>
        </authorList>
    </citation>
    <scope>NUCLEOTIDE SEQUENCE [LARGE SCALE GENOMIC DNA]</scope>
    <source>
        <strain evidence="4 5">DSM 5007</strain>
    </source>
</reference>
<feature type="binding site" evidence="3">
    <location>
        <begin position="97"/>
        <end position="100"/>
    </location>
    <ligand>
        <name>substrate</name>
    </ligand>
</feature>
<dbReference type="InterPro" id="IPR020672">
    <property type="entry name" value="Ribose5P_isomerase_typA_subgr"/>
</dbReference>
<dbReference type="InterPro" id="IPR004788">
    <property type="entry name" value="Ribose5P_isomerase_type_A"/>
</dbReference>
<comment type="caution">
    <text evidence="4">The sequence shown here is derived from an EMBL/GenBank/DDBJ whole genome shotgun (WGS) entry which is preliminary data.</text>
</comment>
<organism evidence="4 5">
    <name type="scientific">Paucilactobacillus suebicus DSM 5007 = KCTC 3549</name>
    <dbReference type="NCBI Taxonomy" id="1423807"/>
    <lineage>
        <taxon>Bacteria</taxon>
        <taxon>Bacillati</taxon>
        <taxon>Bacillota</taxon>
        <taxon>Bacilli</taxon>
        <taxon>Lactobacillales</taxon>
        <taxon>Lactobacillaceae</taxon>
        <taxon>Paucilactobacillus</taxon>
    </lineage>
</organism>